<dbReference type="PROSITE" id="PS50002">
    <property type="entry name" value="SH3"/>
    <property type="match status" value="1"/>
</dbReference>
<dbReference type="InterPro" id="IPR008936">
    <property type="entry name" value="Rho_GTPase_activation_prot"/>
</dbReference>
<evidence type="ECO:0000313" key="12">
    <source>
        <dbReference type="Proteomes" id="UP000826234"/>
    </source>
</evidence>
<feature type="region of interest" description="Disordered" evidence="6">
    <location>
        <begin position="597"/>
        <end position="625"/>
    </location>
</feature>
<feature type="region of interest" description="Disordered" evidence="6">
    <location>
        <begin position="931"/>
        <end position="970"/>
    </location>
</feature>
<name>A0ABQ7SNL1_PHRPL</name>
<dbReference type="InterPro" id="IPR000198">
    <property type="entry name" value="RhoGAP_dom"/>
</dbReference>
<dbReference type="InterPro" id="IPR036028">
    <property type="entry name" value="SH3-like_dom_sf"/>
</dbReference>
<evidence type="ECO:0000256" key="3">
    <source>
        <dbReference type="PROSITE-ProRule" id="PRU00192"/>
    </source>
</evidence>
<dbReference type="InterPro" id="IPR035648">
    <property type="entry name" value="srGAP1/2/3_SH3"/>
</dbReference>
<feature type="region of interest" description="Disordered" evidence="6">
    <location>
        <begin position="67"/>
        <end position="115"/>
    </location>
</feature>
<sequence>STIRHFIFFQLTFFVCVSFVLQSKEVGQQLQEDLMKVLNELYTVMKTYHMYNADSISAQSKLKEAEKQEEKQIGKSVKQEDKQTPRSPDSASSVKFEEKHVRRSSVKKIEKMKEKRQAKYTENKLKAIKARNEYLLALEATNASVFKYYIHDLSDLIDQCCDLGYHASLGRALRTFLSAELNLEQSKHEGLDAIENAVENLDANSDKQRLMEMCNSVFCPPMKFEFQPHMGDMMVKPDQTKTEEVWPNVQIASAVQFLCQVSQLCAQQPVQSELVQRCQQLQSRLSTLKIENEEVKKTMEATLQTIQDIVTIEDFDVSDCFQYSNSMESVKSTVSETFMSKPSIAKRRANQQETEQFYFTKLKEYLEGRNLITKLQAKHDLLQKILGESQRTDCSLASPMDCVEQAQLYHKEAGLQHEGIFRVSGSQVEVNDIKNAFERGEDPLAGDQNDHDMDSIAGVLKLYFRGLEHPLFPKEIFHDLIACVTMDNLQERAQHIRKVLLTLPKTTLIVMRYLFAFLSHLSQFSEENMMDPYNLAICFGPTLMSVPEGHDQVSCQAHVNELIKTIIIQHENVFPGPRELEGPVYTRGGNTEDYWYGRSESPHGETASTEDTAQDMTTEHHTSDDECEPIEAIAKFDYTGRTARELSFKKGASLLLYHRASDDWWEGRHNGIDGLIPHQYIVVQDTEDGISERSSPKSEVEVSSEPPEEKVTARAGSNCPSGSHVADIYLANINKQRKRPESGSIRRAFRQSDSHGLPSSLGEAAPPGAVASSRPSSQPIMSQSLPKEVPDSCSISGHGSLNSLSRHASLKNRIDSPHIRKNVTAGRSKSFNNHRPMDPEVIAQDIEATMNSALNELWELERQSNVKHTPDVVLDTLEPLKTSPVVAPTSEPSSPLHTQILKDSEPAFQRSASTASDIPCAFRPAKSVKMAAQVKPPATRPKPAVFPKTNTTSTAVASASQQSTDKSCTV</sequence>
<feature type="domain" description="SH3" evidence="8">
    <location>
        <begin position="627"/>
        <end position="686"/>
    </location>
</feature>
<evidence type="ECO:0000256" key="2">
    <source>
        <dbReference type="ARBA" id="ARBA00023054"/>
    </source>
</evidence>
<feature type="region of interest" description="Disordered" evidence="6">
    <location>
        <begin position="688"/>
        <end position="719"/>
    </location>
</feature>
<feature type="region of interest" description="Disordered" evidence="6">
    <location>
        <begin position="734"/>
        <end position="800"/>
    </location>
</feature>
<feature type="compositionally biased region" description="Polar residues" evidence="6">
    <location>
        <begin position="606"/>
        <end position="616"/>
    </location>
</feature>
<feature type="domain" description="Rho-GAP" evidence="9">
    <location>
        <begin position="384"/>
        <end position="574"/>
    </location>
</feature>
<dbReference type="CDD" id="cd04383">
    <property type="entry name" value="RhoGAP_srGAP"/>
    <property type="match status" value="1"/>
</dbReference>
<dbReference type="Gene3D" id="1.10.555.10">
    <property type="entry name" value="Rho GTPase activation protein"/>
    <property type="match status" value="1"/>
</dbReference>
<feature type="chain" id="PRO_5046537975" description="SLIT-ROBO Rho GTPase activating protein 2" evidence="7">
    <location>
        <begin position="23"/>
        <end position="970"/>
    </location>
</feature>
<dbReference type="InterPro" id="IPR031160">
    <property type="entry name" value="F_BAR_dom"/>
</dbReference>
<dbReference type="Pfam" id="PF00018">
    <property type="entry name" value="SH3_1"/>
    <property type="match status" value="1"/>
</dbReference>
<evidence type="ECO:0000256" key="4">
    <source>
        <dbReference type="PROSITE-ProRule" id="PRU01077"/>
    </source>
</evidence>
<dbReference type="PANTHER" id="PTHR14166">
    <property type="entry name" value="SLIT-ROBO RHO GTPASE ACTIVATING PROTEIN"/>
    <property type="match status" value="1"/>
</dbReference>
<feature type="compositionally biased region" description="Polar residues" evidence="6">
    <location>
        <begin position="773"/>
        <end position="785"/>
    </location>
</feature>
<evidence type="ECO:0000256" key="7">
    <source>
        <dbReference type="SAM" id="SignalP"/>
    </source>
</evidence>
<reference evidence="11 12" key="1">
    <citation type="journal article" date="2022" name="Gigascience">
        <title>A chromosome-level genome assembly and annotation of the desert horned lizard, Phrynosoma platyrhinos, provides insight into chromosomal rearrangements among reptiles.</title>
        <authorList>
            <person name="Koochekian N."/>
            <person name="Ascanio A."/>
            <person name="Farleigh K."/>
            <person name="Card D.C."/>
            <person name="Schield D.R."/>
            <person name="Castoe T.A."/>
            <person name="Jezkova T."/>
        </authorList>
    </citation>
    <scope>NUCLEOTIDE SEQUENCE [LARGE SCALE GENOMIC DNA]</scope>
    <source>
        <strain evidence="11">NK-2021</strain>
    </source>
</reference>
<keyword evidence="7" id="KW-0732">Signal</keyword>
<proteinExistence type="predicted"/>
<evidence type="ECO:0008006" key="13">
    <source>
        <dbReference type="Google" id="ProtNLM"/>
    </source>
</evidence>
<dbReference type="Gene3D" id="2.30.30.40">
    <property type="entry name" value="SH3 Domains"/>
    <property type="match status" value="1"/>
</dbReference>
<dbReference type="CDD" id="cd11955">
    <property type="entry name" value="SH3_srGAP1-3"/>
    <property type="match status" value="1"/>
</dbReference>
<feature type="non-terminal residue" evidence="11">
    <location>
        <position position="1"/>
    </location>
</feature>
<dbReference type="SUPFAM" id="SSF48350">
    <property type="entry name" value="GTPase activation domain, GAP"/>
    <property type="match status" value="1"/>
</dbReference>
<gene>
    <name evidence="11" type="ORF">JD844_018419</name>
</gene>
<dbReference type="InterPro" id="IPR051627">
    <property type="entry name" value="SLIT-ROBO_RhoGAP"/>
</dbReference>
<organism evidence="11 12">
    <name type="scientific">Phrynosoma platyrhinos</name>
    <name type="common">Desert horned lizard</name>
    <dbReference type="NCBI Taxonomy" id="52577"/>
    <lineage>
        <taxon>Eukaryota</taxon>
        <taxon>Metazoa</taxon>
        <taxon>Chordata</taxon>
        <taxon>Craniata</taxon>
        <taxon>Vertebrata</taxon>
        <taxon>Euteleostomi</taxon>
        <taxon>Lepidosauria</taxon>
        <taxon>Squamata</taxon>
        <taxon>Bifurcata</taxon>
        <taxon>Unidentata</taxon>
        <taxon>Episquamata</taxon>
        <taxon>Toxicofera</taxon>
        <taxon>Iguania</taxon>
        <taxon>Phrynosomatidae</taxon>
        <taxon>Phrynosomatinae</taxon>
        <taxon>Phrynosoma</taxon>
    </lineage>
</organism>
<evidence type="ECO:0000313" key="11">
    <source>
        <dbReference type="EMBL" id="KAH0618894.1"/>
    </source>
</evidence>
<evidence type="ECO:0000256" key="6">
    <source>
        <dbReference type="SAM" id="MobiDB-lite"/>
    </source>
</evidence>
<comment type="caution">
    <text evidence="11">The sequence shown here is derived from an EMBL/GenBank/DDBJ whole genome shotgun (WGS) entry which is preliminary data.</text>
</comment>
<feature type="compositionally biased region" description="Basic and acidic residues" evidence="6">
    <location>
        <begin position="690"/>
        <end position="700"/>
    </location>
</feature>
<evidence type="ECO:0000259" key="10">
    <source>
        <dbReference type="PROSITE" id="PS51741"/>
    </source>
</evidence>
<dbReference type="SMART" id="SM00326">
    <property type="entry name" value="SH3"/>
    <property type="match status" value="1"/>
</dbReference>
<accession>A0ABQ7SNL1</accession>
<keyword evidence="2 4" id="KW-0175">Coiled coil</keyword>
<keyword evidence="1 3" id="KW-0728">SH3 domain</keyword>
<evidence type="ECO:0000259" key="8">
    <source>
        <dbReference type="PROSITE" id="PS50002"/>
    </source>
</evidence>
<dbReference type="SUPFAM" id="SSF103657">
    <property type="entry name" value="BAR/IMD domain-like"/>
    <property type="match status" value="1"/>
</dbReference>
<dbReference type="InterPro" id="IPR027267">
    <property type="entry name" value="AH/BAR_dom_sf"/>
</dbReference>
<dbReference type="Proteomes" id="UP000826234">
    <property type="component" value="Unassembled WGS sequence"/>
</dbReference>
<dbReference type="PROSITE" id="PS50238">
    <property type="entry name" value="RHOGAP"/>
    <property type="match status" value="1"/>
</dbReference>
<dbReference type="SMART" id="SM00324">
    <property type="entry name" value="RhoGAP"/>
    <property type="match status" value="1"/>
</dbReference>
<keyword evidence="12" id="KW-1185">Reference proteome</keyword>
<feature type="signal peptide" evidence="7">
    <location>
        <begin position="1"/>
        <end position="22"/>
    </location>
</feature>
<dbReference type="Gene3D" id="1.20.1270.60">
    <property type="entry name" value="Arfaptin homology (AH) domain/BAR domain"/>
    <property type="match status" value="1"/>
</dbReference>
<protein>
    <recommendedName>
        <fullName evidence="13">SLIT-ROBO Rho GTPase activating protein 2</fullName>
    </recommendedName>
</protein>
<dbReference type="PROSITE" id="PS51741">
    <property type="entry name" value="F_BAR"/>
    <property type="match status" value="1"/>
</dbReference>
<evidence type="ECO:0000256" key="5">
    <source>
        <dbReference type="SAM" id="Coils"/>
    </source>
</evidence>
<feature type="domain" description="F-BAR" evidence="10">
    <location>
        <begin position="1"/>
        <end position="206"/>
    </location>
</feature>
<dbReference type="EMBL" id="JAIPUX010005289">
    <property type="protein sequence ID" value="KAH0618894.1"/>
    <property type="molecule type" value="Genomic_DNA"/>
</dbReference>
<evidence type="ECO:0000259" key="9">
    <source>
        <dbReference type="PROSITE" id="PS50238"/>
    </source>
</evidence>
<dbReference type="Pfam" id="PF00620">
    <property type="entry name" value="RhoGAP"/>
    <property type="match status" value="1"/>
</dbReference>
<feature type="compositionally biased region" description="Basic and acidic residues" evidence="6">
    <location>
        <begin position="67"/>
        <end position="84"/>
    </location>
</feature>
<evidence type="ECO:0000256" key="1">
    <source>
        <dbReference type="ARBA" id="ARBA00022443"/>
    </source>
</evidence>
<feature type="compositionally biased region" description="Low complexity" evidence="6">
    <location>
        <begin position="951"/>
        <end position="964"/>
    </location>
</feature>
<feature type="coiled-coil region" evidence="5">
    <location>
        <begin position="271"/>
        <end position="305"/>
    </location>
</feature>
<dbReference type="SUPFAM" id="SSF50044">
    <property type="entry name" value="SH3-domain"/>
    <property type="match status" value="1"/>
</dbReference>
<dbReference type="InterPro" id="IPR001452">
    <property type="entry name" value="SH3_domain"/>
</dbReference>